<dbReference type="EMBL" id="HBEF01024033">
    <property type="protein sequence ID" value="CAD8342702.1"/>
    <property type="molecule type" value="Transcribed_RNA"/>
</dbReference>
<reference evidence="1" key="1">
    <citation type="submission" date="2021-01" db="EMBL/GenBank/DDBJ databases">
        <authorList>
            <person name="Corre E."/>
            <person name="Pelletier E."/>
            <person name="Niang G."/>
            <person name="Scheremetjew M."/>
            <person name="Finn R."/>
            <person name="Kale V."/>
            <person name="Holt S."/>
            <person name="Cochrane G."/>
            <person name="Meng A."/>
            <person name="Brown T."/>
            <person name="Cohen L."/>
        </authorList>
    </citation>
    <scope>NUCLEOTIDE SEQUENCE</scope>
    <source>
        <strain evidence="1">CCMP3328</strain>
    </source>
</reference>
<accession>A0A7R9ZST8</accession>
<dbReference type="SUPFAM" id="SSF54909">
    <property type="entry name" value="Dimeric alpha+beta barrel"/>
    <property type="match status" value="1"/>
</dbReference>
<proteinExistence type="predicted"/>
<gene>
    <name evidence="1" type="ORF">CAUS1442_LOCUS14837</name>
</gene>
<protein>
    <recommendedName>
        <fullName evidence="2">DUF3291 domain-containing protein</fullName>
    </recommendedName>
</protein>
<dbReference type="AlphaFoldDB" id="A0A7R9ZST8"/>
<dbReference type="InterPro" id="IPR011008">
    <property type="entry name" value="Dimeric_a/b-barrel"/>
</dbReference>
<sequence length="218" mass="24867">MFMQANRRCFHSHFLYPPLRERLLFRNHPERLTKIVSLYQHKPAINRMTTTTTSSRPTSVIVPTITTAATAVTSDTITMKSPSYYVSITGLTLRGVWHYPTFWYHAIPSFNQAQAAPGNIRTEARSVDGVQHTLTVWEDRKSMLRFLHTGPHLQAMKAFDSIATGKTYGYETDVIPSWTEALKLWEEKGKMYEGRRKKVNATATESDTKTKTCMTTSS</sequence>
<name>A0A7R9ZST8_9STRA</name>
<evidence type="ECO:0000313" key="1">
    <source>
        <dbReference type="EMBL" id="CAD8342702.1"/>
    </source>
</evidence>
<evidence type="ECO:0008006" key="2">
    <source>
        <dbReference type="Google" id="ProtNLM"/>
    </source>
</evidence>
<organism evidence="1">
    <name type="scientific">Craspedostauros australis</name>
    <dbReference type="NCBI Taxonomy" id="1486917"/>
    <lineage>
        <taxon>Eukaryota</taxon>
        <taxon>Sar</taxon>
        <taxon>Stramenopiles</taxon>
        <taxon>Ochrophyta</taxon>
        <taxon>Bacillariophyta</taxon>
        <taxon>Bacillariophyceae</taxon>
        <taxon>Bacillariophycidae</taxon>
        <taxon>Naviculales</taxon>
        <taxon>Naviculaceae</taxon>
        <taxon>Craspedostauros</taxon>
    </lineage>
</organism>